<sequence>MTKINVDSDYFLNQHISITNNREYKKYKHLHIWFPNIFEFKGGVQVYSAFLLEALQSLYPHIEYDVFLKHDTRSFSKFSLINNTRFHFAGKWHIKLRTLAFAIQIFQFSFWQSPNLIISSHLNFTVVAYLLKRLTGIPYWTVAHGVDAWNIRNPALKTALFHADRILAVSNYTRDRLLKEQNLDPSKIDILPNTFDVSGFQITEKPKYLLDRYRLKPEQPVILTVARLASADGYKGYDKIIQALPEIRRQLPDVHYIIAGKGDDRRRIEQLITQLGLQDCVTLVGFVPDNELCDYYNLCNVFAMPSKGEGFGIVYLEALACGKPVLGGNQDGAIDALCGGELGVLVNPDDVEAIAQSLIQILKGTYLHPILYQPEILRQKVIDTFGFEKFKQTLASLMNYR</sequence>
<organism evidence="3 4">
    <name type="scientific">Plectonema radiosum NIES-515</name>
    <dbReference type="NCBI Taxonomy" id="2986073"/>
    <lineage>
        <taxon>Bacteria</taxon>
        <taxon>Bacillati</taxon>
        <taxon>Cyanobacteriota</taxon>
        <taxon>Cyanophyceae</taxon>
        <taxon>Oscillatoriophycideae</taxon>
        <taxon>Oscillatoriales</taxon>
        <taxon>Microcoleaceae</taxon>
        <taxon>Plectonema</taxon>
    </lineage>
</organism>
<keyword evidence="3" id="KW-0808">Transferase</keyword>
<dbReference type="Gene3D" id="3.40.50.2000">
    <property type="entry name" value="Glycogen Phosphorylase B"/>
    <property type="match status" value="2"/>
</dbReference>
<reference evidence="3 4" key="1">
    <citation type="submission" date="2022-10" db="EMBL/GenBank/DDBJ databases">
        <title>Identification of biosynthetic pathway for the production of the potent trypsin inhibitor radiosumin.</title>
        <authorList>
            <person name="Fewer D.P."/>
            <person name="Delbaje E."/>
            <person name="Ouyang X."/>
            <person name="Agostino P.D."/>
            <person name="Wahlsten M."/>
            <person name="Jokela J."/>
            <person name="Permi P."/>
            <person name="Haapaniemi E."/>
            <person name="Koistinen H."/>
        </authorList>
    </citation>
    <scope>NUCLEOTIDE SEQUENCE [LARGE SCALE GENOMIC DNA]</scope>
    <source>
        <strain evidence="3 4">NIES-515</strain>
    </source>
</reference>
<feature type="domain" description="Glycosyl transferase family 1" evidence="1">
    <location>
        <begin position="214"/>
        <end position="364"/>
    </location>
</feature>
<dbReference type="InterPro" id="IPR001296">
    <property type="entry name" value="Glyco_trans_1"/>
</dbReference>
<comment type="caution">
    <text evidence="3">The sequence shown here is derived from an EMBL/GenBank/DDBJ whole genome shotgun (WGS) entry which is preliminary data.</text>
</comment>
<dbReference type="EMBL" id="JAOWRF010000211">
    <property type="protein sequence ID" value="MCV3214629.1"/>
    <property type="molecule type" value="Genomic_DNA"/>
</dbReference>
<dbReference type="SUPFAM" id="SSF53756">
    <property type="entry name" value="UDP-Glycosyltransferase/glycogen phosphorylase"/>
    <property type="match status" value="1"/>
</dbReference>
<dbReference type="PANTHER" id="PTHR45871:SF1">
    <property type="entry name" value="PHOSPHATIDYLINOSITOL N-ACETYLGLUCOSAMINYLTRANSFERASE SUBUNIT A"/>
    <property type="match status" value="1"/>
</dbReference>
<name>A0ABT3B166_9CYAN</name>
<proteinExistence type="predicted"/>
<evidence type="ECO:0000313" key="4">
    <source>
        <dbReference type="Proteomes" id="UP001526143"/>
    </source>
</evidence>
<keyword evidence="3" id="KW-0328">Glycosyltransferase</keyword>
<dbReference type="PANTHER" id="PTHR45871">
    <property type="entry name" value="N-ACETYLGLUCOSAMINYL-PHOSPHATIDYLINOSITOL BIOSYNTHETIC PROTEIN"/>
    <property type="match status" value="1"/>
</dbReference>
<feature type="domain" description="Glycosyltransferase subfamily 4-like N-terminal" evidence="2">
    <location>
        <begin position="42"/>
        <end position="197"/>
    </location>
</feature>
<dbReference type="Pfam" id="PF13439">
    <property type="entry name" value="Glyco_transf_4"/>
    <property type="match status" value="1"/>
</dbReference>
<protein>
    <submittedName>
        <fullName evidence="3">Glycosyltransferase</fullName>
        <ecNumber evidence="3">2.4.-.-</ecNumber>
    </submittedName>
</protein>
<evidence type="ECO:0000313" key="3">
    <source>
        <dbReference type="EMBL" id="MCV3214629.1"/>
    </source>
</evidence>
<gene>
    <name evidence="3" type="ORF">OGM63_14085</name>
</gene>
<accession>A0ABT3B166</accession>
<evidence type="ECO:0000259" key="2">
    <source>
        <dbReference type="Pfam" id="PF13439"/>
    </source>
</evidence>
<dbReference type="RefSeq" id="WP_263746205.1">
    <property type="nucleotide sequence ID" value="NZ_JAOWRF010000211.1"/>
</dbReference>
<dbReference type="Pfam" id="PF00534">
    <property type="entry name" value="Glycos_transf_1"/>
    <property type="match status" value="1"/>
</dbReference>
<dbReference type="EC" id="2.4.-.-" evidence="3"/>
<keyword evidence="4" id="KW-1185">Reference proteome</keyword>
<evidence type="ECO:0000259" key="1">
    <source>
        <dbReference type="Pfam" id="PF00534"/>
    </source>
</evidence>
<dbReference type="InterPro" id="IPR028098">
    <property type="entry name" value="Glyco_trans_4-like_N"/>
</dbReference>
<dbReference type="Proteomes" id="UP001526143">
    <property type="component" value="Unassembled WGS sequence"/>
</dbReference>
<dbReference type="GO" id="GO:0016757">
    <property type="term" value="F:glycosyltransferase activity"/>
    <property type="evidence" value="ECO:0007669"/>
    <property type="project" value="UniProtKB-KW"/>
</dbReference>